<dbReference type="AlphaFoldDB" id="A0A833SB56"/>
<reference evidence="2" key="1">
    <citation type="submission" date="2020-04" db="EMBL/GenBank/DDBJ databases">
        <title>Hybrid Assembly of Korean Phytophthora infestans isolates.</title>
        <authorList>
            <person name="Prokchorchik M."/>
            <person name="Lee Y."/>
            <person name="Seo J."/>
            <person name="Cho J.-H."/>
            <person name="Park Y.-E."/>
            <person name="Jang D.-C."/>
            <person name="Im J.-S."/>
            <person name="Choi J.-G."/>
            <person name="Park H.-J."/>
            <person name="Lee G.-B."/>
            <person name="Lee Y.-G."/>
            <person name="Hong S.-Y."/>
            <person name="Cho K."/>
            <person name="Sohn K.H."/>
        </authorList>
    </citation>
    <scope>NUCLEOTIDE SEQUENCE</scope>
    <source>
        <strain evidence="2">KR_1_A1</strain>
        <strain evidence="3">KR_2_A2</strain>
    </source>
</reference>
<proteinExistence type="predicted"/>
<comment type="caution">
    <text evidence="2">The sequence shown here is derived from an EMBL/GenBank/DDBJ whole genome shotgun (WGS) entry which is preliminary data.</text>
</comment>
<dbReference type="Proteomes" id="UP000704712">
    <property type="component" value="Unassembled WGS sequence"/>
</dbReference>
<feature type="compositionally biased region" description="Low complexity" evidence="1">
    <location>
        <begin position="235"/>
        <end position="246"/>
    </location>
</feature>
<dbReference type="EMBL" id="JAACNO010001667">
    <property type="protein sequence ID" value="KAF4138507.1"/>
    <property type="molecule type" value="Genomic_DNA"/>
</dbReference>
<protein>
    <recommendedName>
        <fullName evidence="5">PH domain-containing protein</fullName>
    </recommendedName>
</protein>
<evidence type="ECO:0000313" key="3">
    <source>
        <dbReference type="EMBL" id="KAF4138507.1"/>
    </source>
</evidence>
<accession>A0A833SB56</accession>
<feature type="region of interest" description="Disordered" evidence="1">
    <location>
        <begin position="93"/>
        <end position="130"/>
    </location>
</feature>
<dbReference type="EMBL" id="WSZM01000058">
    <property type="protein sequence ID" value="KAF4044832.1"/>
    <property type="molecule type" value="Genomic_DNA"/>
</dbReference>
<evidence type="ECO:0008006" key="5">
    <source>
        <dbReference type="Google" id="ProtNLM"/>
    </source>
</evidence>
<name>A0A833SB56_PHYIN</name>
<dbReference type="Proteomes" id="UP000602510">
    <property type="component" value="Unassembled WGS sequence"/>
</dbReference>
<evidence type="ECO:0000256" key="1">
    <source>
        <dbReference type="SAM" id="MobiDB-lite"/>
    </source>
</evidence>
<gene>
    <name evidence="2" type="ORF">GN244_ATG02745</name>
    <name evidence="3" type="ORF">GN958_ATG12249</name>
</gene>
<organism evidence="2 4">
    <name type="scientific">Phytophthora infestans</name>
    <name type="common">Potato late blight agent</name>
    <name type="synonym">Botrytis infestans</name>
    <dbReference type="NCBI Taxonomy" id="4787"/>
    <lineage>
        <taxon>Eukaryota</taxon>
        <taxon>Sar</taxon>
        <taxon>Stramenopiles</taxon>
        <taxon>Oomycota</taxon>
        <taxon>Peronosporomycetes</taxon>
        <taxon>Peronosporales</taxon>
        <taxon>Peronosporaceae</taxon>
        <taxon>Phytophthora</taxon>
    </lineage>
</organism>
<feature type="region of interest" description="Disordered" evidence="1">
    <location>
        <begin position="225"/>
        <end position="246"/>
    </location>
</feature>
<keyword evidence="4" id="KW-1185">Reference proteome</keyword>
<feature type="compositionally biased region" description="Basic and acidic residues" evidence="1">
    <location>
        <begin position="112"/>
        <end position="121"/>
    </location>
</feature>
<evidence type="ECO:0000313" key="2">
    <source>
        <dbReference type="EMBL" id="KAF4044832.1"/>
    </source>
</evidence>
<sequence>MEGYLIRVPVEACFQDSRPAWRQMSDARSPVYSRILYYIVEEGYLRGYRSPCALDAPVESFQLTSHRIEVNAMYSLNIFEIKARAVKVPPTQHFVEDTSSSSSESNDEDDDSTAKRVEPTRLHRPQVALSSSSQSLSGSYHVVFFAPNKELVKKWSVKLLNWNRYVFSSCSDSDEAELKLSEDEIIEALRVVNATDQFLRPIQLRALEIAQDKAVNSLSSAQGGVIPTPVDKQNEPSSVPSTLTSTETSTALEYADVVKSSDVSTQPSNPWWVLPLGRSKRISAYSLRR</sequence>
<evidence type="ECO:0000313" key="4">
    <source>
        <dbReference type="Proteomes" id="UP000602510"/>
    </source>
</evidence>